<protein>
    <submittedName>
        <fullName evidence="8">RING finger protein 214</fullName>
    </submittedName>
</protein>
<feature type="region of interest" description="Disordered" evidence="6">
    <location>
        <begin position="359"/>
        <end position="379"/>
    </location>
</feature>
<dbReference type="GO" id="GO:0008270">
    <property type="term" value="F:zinc ion binding"/>
    <property type="evidence" value="ECO:0007669"/>
    <property type="project" value="UniProtKB-KW"/>
</dbReference>
<dbReference type="SUPFAM" id="SSF57850">
    <property type="entry name" value="RING/U-box"/>
    <property type="match status" value="1"/>
</dbReference>
<feature type="domain" description="RING-type" evidence="7">
    <location>
        <begin position="598"/>
        <end position="639"/>
    </location>
</feature>
<dbReference type="InterPro" id="IPR011016">
    <property type="entry name" value="Znf_RING-CH"/>
</dbReference>
<dbReference type="Gene3D" id="3.30.40.10">
    <property type="entry name" value="Zinc/RING finger domain, C3HC4 (zinc finger)"/>
    <property type="match status" value="1"/>
</dbReference>
<organism evidence="8 9">
    <name type="scientific">Triplophysa tibetana</name>
    <dbReference type="NCBI Taxonomy" id="1572043"/>
    <lineage>
        <taxon>Eukaryota</taxon>
        <taxon>Metazoa</taxon>
        <taxon>Chordata</taxon>
        <taxon>Craniata</taxon>
        <taxon>Vertebrata</taxon>
        <taxon>Euteleostomi</taxon>
        <taxon>Actinopterygii</taxon>
        <taxon>Neopterygii</taxon>
        <taxon>Teleostei</taxon>
        <taxon>Ostariophysi</taxon>
        <taxon>Cypriniformes</taxon>
        <taxon>Nemacheilidae</taxon>
        <taxon>Triplophysa</taxon>
    </lineage>
</organism>
<gene>
    <name evidence="8" type="ORF">E1301_Tti017319</name>
</gene>
<evidence type="ECO:0000256" key="1">
    <source>
        <dbReference type="ARBA" id="ARBA00022723"/>
    </source>
</evidence>
<evidence type="ECO:0000256" key="6">
    <source>
        <dbReference type="SAM" id="MobiDB-lite"/>
    </source>
</evidence>
<dbReference type="EMBL" id="SOYY01000009">
    <property type="protein sequence ID" value="KAA0717246.1"/>
    <property type="molecule type" value="Genomic_DNA"/>
</dbReference>
<feature type="coiled-coil region" evidence="5">
    <location>
        <begin position="160"/>
        <end position="233"/>
    </location>
</feature>
<evidence type="ECO:0000313" key="9">
    <source>
        <dbReference type="Proteomes" id="UP000324632"/>
    </source>
</evidence>
<keyword evidence="5" id="KW-0175">Coiled coil</keyword>
<dbReference type="InterPro" id="IPR013083">
    <property type="entry name" value="Znf_RING/FYVE/PHD"/>
</dbReference>
<dbReference type="PROSITE" id="PS50089">
    <property type="entry name" value="ZF_RING_2"/>
    <property type="match status" value="1"/>
</dbReference>
<sequence>MESEWSFAVDDEDLVHCPDSVIIPPDPSPWISSSTGIWSTENSFPTVLNHDAEDPHNTFALSKETHSQTAQTENSTEERSTNTNEDWESDMRAIDDCRMKLTQQYEALMKQHAAEKDEHNLSVSNLQKAIQERDHQYQGFIEKIESLQTKLELNSSKTTRKNFMIKRQELTAEKERMEKEKTRLALELEDTNKKLKMLKEEQSQEKLTWEKEIADLRVEMETLCRQAEQANQTALRDEATALDMQKELAVSQAEDWIADTERYLISLRLNPSQQNLHQRQKWQQNLQLVRNNLTVLKNKFNEHRQLLQRGEQLENLPPIPLPTLPPVPIFELIMTSLQNPVSHPVFSTCPPTSTPSFIRPQIRPSATPPQVAPPPLSGPSQNTLYPSAVSAMGPPSQMFIPTSSLPQPLHLSHVPPVLPHMRPGILGVPLGPPVASAATYVGLPNNPRAAFYPQAALRPPQTLVQTPTQNSSSQPLPSNPAPSGKLDKVLEKLGSHFPQCTRDQLTRVLQQIKSERGTMAGLSMDHVISQVAQKLAQNQRPPPGPIGPPSGTRPFPGSVGLIQRPPAQLLRPIRPLFRAPATQVFHTRPPQPSARKFCLICQNSVDAGNQYSTNCSHTMHKDCVSVWLKTSKNNSCPFCPSK</sequence>
<dbReference type="Pfam" id="PF24905">
    <property type="entry name" value="TTC3_9th"/>
    <property type="match status" value="1"/>
</dbReference>
<feature type="region of interest" description="Disordered" evidence="6">
    <location>
        <begin position="63"/>
        <end position="86"/>
    </location>
</feature>
<keyword evidence="1" id="KW-0479">Metal-binding</keyword>
<dbReference type="Proteomes" id="UP000324632">
    <property type="component" value="Chromosome 9"/>
</dbReference>
<evidence type="ECO:0000313" key="8">
    <source>
        <dbReference type="EMBL" id="KAA0717246.1"/>
    </source>
</evidence>
<dbReference type="Pfam" id="PF13639">
    <property type="entry name" value="zf-RING_2"/>
    <property type="match status" value="1"/>
</dbReference>
<dbReference type="PANTHER" id="PTHR15727">
    <property type="entry name" value="RING FINGER PROTEIN 214"/>
    <property type="match status" value="1"/>
</dbReference>
<dbReference type="AlphaFoldDB" id="A0A5A9P8V0"/>
<accession>A0A5A9P8V0</accession>
<keyword evidence="3" id="KW-0862">Zinc</keyword>
<keyword evidence="9" id="KW-1185">Reference proteome</keyword>
<evidence type="ECO:0000256" key="3">
    <source>
        <dbReference type="ARBA" id="ARBA00022833"/>
    </source>
</evidence>
<proteinExistence type="predicted"/>
<dbReference type="SMART" id="SM00744">
    <property type="entry name" value="RINGv"/>
    <property type="match status" value="1"/>
</dbReference>
<evidence type="ECO:0000256" key="2">
    <source>
        <dbReference type="ARBA" id="ARBA00022771"/>
    </source>
</evidence>
<feature type="region of interest" description="Disordered" evidence="6">
    <location>
        <begin position="462"/>
        <end position="486"/>
    </location>
</feature>
<dbReference type="SMART" id="SM00184">
    <property type="entry name" value="RING"/>
    <property type="match status" value="1"/>
</dbReference>
<feature type="region of interest" description="Disordered" evidence="6">
    <location>
        <begin position="533"/>
        <end position="554"/>
    </location>
</feature>
<dbReference type="GO" id="GO:0004842">
    <property type="term" value="F:ubiquitin-protein transferase activity"/>
    <property type="evidence" value="ECO:0007669"/>
    <property type="project" value="TreeGrafter"/>
</dbReference>
<dbReference type="InterPro" id="IPR056870">
    <property type="entry name" value="TTC3/DZIP3/RBM44-like_helical"/>
</dbReference>
<comment type="caution">
    <text evidence="8">The sequence shown here is derived from an EMBL/GenBank/DDBJ whole genome shotgun (WGS) entry which is preliminary data.</text>
</comment>
<reference evidence="8 9" key="1">
    <citation type="journal article" date="2019" name="Mol. Ecol. Resour.">
        <title>Chromosome-level genome assembly of Triplophysa tibetana, a fish adapted to the harsh high-altitude environment of the Tibetan Plateau.</title>
        <authorList>
            <person name="Yang X."/>
            <person name="Liu H."/>
            <person name="Ma Z."/>
            <person name="Zou Y."/>
            <person name="Zou M."/>
            <person name="Mao Y."/>
            <person name="Li X."/>
            <person name="Wang H."/>
            <person name="Chen T."/>
            <person name="Wang W."/>
            <person name="Yang R."/>
        </authorList>
    </citation>
    <scope>NUCLEOTIDE SEQUENCE [LARGE SCALE GENOMIC DNA]</scope>
    <source>
        <strain evidence="8">TTIB1903HZAU</strain>
        <tissue evidence="8">Muscle</tissue>
    </source>
</reference>
<feature type="compositionally biased region" description="Pro residues" evidence="6">
    <location>
        <begin position="366"/>
        <end position="377"/>
    </location>
</feature>
<evidence type="ECO:0000256" key="4">
    <source>
        <dbReference type="PROSITE-ProRule" id="PRU00175"/>
    </source>
</evidence>
<keyword evidence="2 4" id="KW-0863">Zinc-finger</keyword>
<dbReference type="InterPro" id="IPR001841">
    <property type="entry name" value="Znf_RING"/>
</dbReference>
<evidence type="ECO:0000256" key="5">
    <source>
        <dbReference type="SAM" id="Coils"/>
    </source>
</evidence>
<name>A0A5A9P8V0_9TELE</name>
<evidence type="ECO:0000259" key="7">
    <source>
        <dbReference type="PROSITE" id="PS50089"/>
    </source>
</evidence>
<feature type="compositionally biased region" description="Low complexity" evidence="6">
    <location>
        <begin position="465"/>
        <end position="476"/>
    </location>
</feature>
<dbReference type="PANTHER" id="PTHR15727:SF3">
    <property type="entry name" value="RING FINGER PROTEIN 214"/>
    <property type="match status" value="1"/>
</dbReference>